<dbReference type="InterPro" id="IPR050490">
    <property type="entry name" value="Bact_solute-bd_prot1"/>
</dbReference>
<keyword evidence="1" id="KW-0472">Membrane</keyword>
<evidence type="ECO:0000313" key="2">
    <source>
        <dbReference type="EMBL" id="MFC0394201.1"/>
    </source>
</evidence>
<keyword evidence="1" id="KW-1133">Transmembrane helix</keyword>
<reference evidence="2 3" key="1">
    <citation type="submission" date="2024-09" db="EMBL/GenBank/DDBJ databases">
        <authorList>
            <person name="Sun Q."/>
            <person name="Mori K."/>
        </authorList>
    </citation>
    <scope>NUCLEOTIDE SEQUENCE [LARGE SCALE GENOMIC DNA]</scope>
    <source>
        <strain evidence="2 3">CCM 4839</strain>
    </source>
</reference>
<name>A0ABV6JE52_9BACL</name>
<dbReference type="Gene3D" id="3.40.190.10">
    <property type="entry name" value="Periplasmic binding protein-like II"/>
    <property type="match status" value="1"/>
</dbReference>
<sequence>MKLRKPIVYLILFAFIVTFYVIRSNTGTTEAFPVIPAEAMSIEPADGNDVAYYVETLRSMQEKAVPFYSGQDVEIEVDQFTAASNEANIAVVNDPELKRNTLAWQNGIGWVEWMVDAPQEGLYEIEVLYQAAEKSSSSVLYDLSIDGHLPFSEAGNIEFTKRWKDKTVPYQKDEIGNEIRSLQEDIPGWVTTRLMNYSLSSEPLRFHLTEGRHTLRFTSLNESMSWGAIRLAAPDRLPSYEEYEANHSTKAGGTDASWYSRIEAERYGYKSHPAIQTGSHNEPNVSPDPKGRIVYNVIDGNRWKNPGESISWMLEVPDNGWYELDVKYSQRFQGKSNVYRTLYIDGQVPFQEMQHYAFPYNDKLEVFTIGDRGGTPYRFYLEKGRHELLMVVDTSLLYPSWLSLQSIVGDLYTLEQRLRKLTGAYGENSGDVNRTWDMAGSFPDLEKQLTDLRDRLEKTADYLNGLNQNRTDATISLQIGTAILEDLLSDSNQVPNKLAKFSDLQQRIGSWMDAFSKGAMTVDYLIVRAPSAKPEVKEATFLSKIPYTAVNFVRTFYLKYDTQHLSKQDELEIWVGRGRDYVNLLQEMINQSFTPTTGIRVKVNMMPDANALTLSNAGGDQPDVALGLPQDMPVDYAMREAALDLTAFGNFPEVAARFHPGAMRSYTYKQGIYALPETQSFPLLFYRKSVMKSLGLEIPDTWEDVIKIIPALQENGMNVYHNPKDYIGFFYQHGAELYSPDGRRPGFDTEQAYKAFSLWTDLYSKYDLPKEVPAFFQHFKQGDIPMGVADFNTYIQLLVSAPEIRGDWGIAAMPGVKQADGTVARWAANGLTSAMILRKSERKDEAWAFLNWWTSADTQQQYGVNMESFFGVEYRWNTANMQAIGSMPWPSGDMQAIKEQNRWVRNVPFLPGGYFLGREMEFAWNRAVVEMVPPKDSLDRAYTSLEREMHRKQQNLKLPEEQSLAFPSVAEPFDWRGAQQ</sequence>
<protein>
    <submittedName>
        <fullName evidence="2">Extracellular solute-binding protein</fullName>
    </submittedName>
</protein>
<comment type="caution">
    <text evidence="2">The sequence shown here is derived from an EMBL/GenBank/DDBJ whole genome shotgun (WGS) entry which is preliminary data.</text>
</comment>
<feature type="transmembrane region" description="Helical" evidence="1">
    <location>
        <begin position="7"/>
        <end position="23"/>
    </location>
</feature>
<evidence type="ECO:0000256" key="1">
    <source>
        <dbReference type="SAM" id="Phobius"/>
    </source>
</evidence>
<dbReference type="PANTHER" id="PTHR43649">
    <property type="entry name" value="ARABINOSE-BINDING PROTEIN-RELATED"/>
    <property type="match status" value="1"/>
</dbReference>
<dbReference type="Gene3D" id="2.60.120.260">
    <property type="entry name" value="Galactose-binding domain-like"/>
    <property type="match status" value="2"/>
</dbReference>
<organism evidence="2 3">
    <name type="scientific">Paenibacillus mendelii</name>
    <dbReference type="NCBI Taxonomy" id="206163"/>
    <lineage>
        <taxon>Bacteria</taxon>
        <taxon>Bacillati</taxon>
        <taxon>Bacillota</taxon>
        <taxon>Bacilli</taxon>
        <taxon>Bacillales</taxon>
        <taxon>Paenibacillaceae</taxon>
        <taxon>Paenibacillus</taxon>
    </lineage>
</organism>
<dbReference type="Proteomes" id="UP001589818">
    <property type="component" value="Unassembled WGS sequence"/>
</dbReference>
<dbReference type="Pfam" id="PF01547">
    <property type="entry name" value="SBP_bac_1"/>
    <property type="match status" value="1"/>
</dbReference>
<dbReference type="PANTHER" id="PTHR43649:SF27">
    <property type="entry name" value="EXTRACELLULAR SOLUTE-BINDING PROTEIN FAMILY 1"/>
    <property type="match status" value="1"/>
</dbReference>
<keyword evidence="1" id="KW-0812">Transmembrane</keyword>
<keyword evidence="3" id="KW-1185">Reference proteome</keyword>
<proteinExistence type="predicted"/>
<gene>
    <name evidence="2" type="ORF">ACFFJ8_22900</name>
</gene>
<dbReference type="InterPro" id="IPR006059">
    <property type="entry name" value="SBP"/>
</dbReference>
<accession>A0ABV6JE52</accession>
<dbReference type="RefSeq" id="WP_204822215.1">
    <property type="nucleotide sequence ID" value="NZ_JANHOF010000021.1"/>
</dbReference>
<evidence type="ECO:0000313" key="3">
    <source>
        <dbReference type="Proteomes" id="UP001589818"/>
    </source>
</evidence>
<dbReference type="EMBL" id="JBHLVF010000040">
    <property type="protein sequence ID" value="MFC0394201.1"/>
    <property type="molecule type" value="Genomic_DNA"/>
</dbReference>
<dbReference type="SUPFAM" id="SSF53850">
    <property type="entry name" value="Periplasmic binding protein-like II"/>
    <property type="match status" value="1"/>
</dbReference>